<keyword evidence="1" id="KW-0812">Transmembrane</keyword>
<evidence type="ECO:0000313" key="3">
    <source>
        <dbReference type="Proteomes" id="UP001589828"/>
    </source>
</evidence>
<comment type="caution">
    <text evidence="2">The sequence shown here is derived from an EMBL/GenBank/DDBJ whole genome shotgun (WGS) entry which is preliminary data.</text>
</comment>
<evidence type="ECO:0000313" key="2">
    <source>
        <dbReference type="EMBL" id="MFC0515560.1"/>
    </source>
</evidence>
<evidence type="ECO:0000256" key="1">
    <source>
        <dbReference type="SAM" id="Phobius"/>
    </source>
</evidence>
<feature type="transmembrane region" description="Helical" evidence="1">
    <location>
        <begin position="264"/>
        <end position="286"/>
    </location>
</feature>
<reference evidence="2 3" key="1">
    <citation type="submission" date="2024-09" db="EMBL/GenBank/DDBJ databases">
        <authorList>
            <person name="Sun Q."/>
            <person name="Mori K."/>
        </authorList>
    </citation>
    <scope>NUCLEOTIDE SEQUENCE [LARGE SCALE GENOMIC DNA]</scope>
    <source>
        <strain evidence="2 3">NCAIM B.02415</strain>
    </source>
</reference>
<feature type="transmembrane region" description="Helical" evidence="1">
    <location>
        <begin position="387"/>
        <end position="413"/>
    </location>
</feature>
<feature type="transmembrane region" description="Helical" evidence="1">
    <location>
        <begin position="12"/>
        <end position="34"/>
    </location>
</feature>
<organism evidence="2 3">
    <name type="scientific">Mucilaginibacter angelicae</name>
    <dbReference type="NCBI Taxonomy" id="869718"/>
    <lineage>
        <taxon>Bacteria</taxon>
        <taxon>Pseudomonadati</taxon>
        <taxon>Bacteroidota</taxon>
        <taxon>Sphingobacteriia</taxon>
        <taxon>Sphingobacteriales</taxon>
        <taxon>Sphingobacteriaceae</taxon>
        <taxon>Mucilaginibacter</taxon>
    </lineage>
</organism>
<dbReference type="InterPro" id="IPR043745">
    <property type="entry name" value="DUF5690"/>
</dbReference>
<protein>
    <submittedName>
        <fullName evidence="2">DUF5690 family protein</fullName>
    </submittedName>
</protein>
<keyword evidence="3" id="KW-1185">Reference proteome</keyword>
<feature type="transmembrane region" description="Helical" evidence="1">
    <location>
        <begin position="321"/>
        <end position="343"/>
    </location>
</feature>
<dbReference type="Proteomes" id="UP001589828">
    <property type="component" value="Unassembled WGS sequence"/>
</dbReference>
<feature type="transmembrane region" description="Helical" evidence="1">
    <location>
        <begin position="227"/>
        <end position="244"/>
    </location>
</feature>
<name>A0ABV6L7X5_9SPHI</name>
<feature type="transmembrane region" description="Helical" evidence="1">
    <location>
        <begin position="85"/>
        <end position="105"/>
    </location>
</feature>
<keyword evidence="1" id="KW-0472">Membrane</keyword>
<dbReference type="RefSeq" id="WP_377023378.1">
    <property type="nucleotide sequence ID" value="NZ_JBHLTS010000022.1"/>
</dbReference>
<sequence>MYFQNSSDRLKKIFGNPAWSLIAAFGTYFCMYGYRKPYTAAAYTDAGLWGLSYKFGMIIAQTIGYVLAKWIGIKFVSEIRPSRRIGTIIALIGFAEAMLLLFALAPRPWNLMFMLLNGLPLGVIFGLVLSFLEGRKQTEFLIAGLCASFILSDGVSKSVGAFLLTVGVNENWMPFVAGLVFLLPALLFIAMLACVPRPSDMDISSRSAREPMTAADRWHFFNKYTPGLIAIIAIYLFVTLLRSVRADFALELWAGLGYKQTPQLFTTSELIVSFCVILITGLAVLIKNHYQAFSLSMFTTFTGFLILLLALTGLYGGMGKFTFMVLVGLGVYLPYVAVHAVIFERLIAITREHATVSFLMYVVDSVGYTGYIGLMFLRYFTHTADSILSLFLQICLFLGIAGLLLVLFSYLYFKTKLKPYVQRNAKLSAG</sequence>
<feature type="transmembrane region" description="Helical" evidence="1">
    <location>
        <begin position="111"/>
        <end position="133"/>
    </location>
</feature>
<feature type="transmembrane region" description="Helical" evidence="1">
    <location>
        <begin position="54"/>
        <end position="73"/>
    </location>
</feature>
<accession>A0ABV6L7X5</accession>
<keyword evidence="1" id="KW-1133">Transmembrane helix</keyword>
<feature type="transmembrane region" description="Helical" evidence="1">
    <location>
        <begin position="293"/>
        <end position="315"/>
    </location>
</feature>
<feature type="transmembrane region" description="Helical" evidence="1">
    <location>
        <begin position="355"/>
        <end position="381"/>
    </location>
</feature>
<gene>
    <name evidence="2" type="ORF">ACFFGT_15180</name>
</gene>
<dbReference type="Pfam" id="PF18943">
    <property type="entry name" value="DUF5690"/>
    <property type="match status" value="1"/>
</dbReference>
<feature type="transmembrane region" description="Helical" evidence="1">
    <location>
        <begin position="172"/>
        <end position="195"/>
    </location>
</feature>
<proteinExistence type="predicted"/>
<feature type="transmembrane region" description="Helical" evidence="1">
    <location>
        <begin position="140"/>
        <end position="166"/>
    </location>
</feature>
<dbReference type="EMBL" id="JBHLTS010000022">
    <property type="protein sequence ID" value="MFC0515560.1"/>
    <property type="molecule type" value="Genomic_DNA"/>
</dbReference>